<evidence type="ECO:0000313" key="1">
    <source>
        <dbReference type="EMBL" id="CRL05243.1"/>
    </source>
</evidence>
<evidence type="ECO:0000313" key="2">
    <source>
        <dbReference type="Proteomes" id="UP000183832"/>
    </source>
</evidence>
<dbReference type="OrthoDB" id="10264062at2759"/>
<name>A0A1J1IY82_9DIPT</name>
<keyword evidence="2" id="KW-1185">Reference proteome</keyword>
<organism evidence="1 2">
    <name type="scientific">Clunio marinus</name>
    <dbReference type="NCBI Taxonomy" id="568069"/>
    <lineage>
        <taxon>Eukaryota</taxon>
        <taxon>Metazoa</taxon>
        <taxon>Ecdysozoa</taxon>
        <taxon>Arthropoda</taxon>
        <taxon>Hexapoda</taxon>
        <taxon>Insecta</taxon>
        <taxon>Pterygota</taxon>
        <taxon>Neoptera</taxon>
        <taxon>Endopterygota</taxon>
        <taxon>Diptera</taxon>
        <taxon>Nematocera</taxon>
        <taxon>Chironomoidea</taxon>
        <taxon>Chironomidae</taxon>
        <taxon>Clunio</taxon>
    </lineage>
</organism>
<protein>
    <submittedName>
        <fullName evidence="1">CLUMA_CG018509, isoform A</fullName>
    </submittedName>
</protein>
<sequence length="59" mass="6783">MESVVAQRISPSVAKQWSPWWLNASVRQWLNHGVCGGSKKKEIDTRMIHCEAAMRDFQP</sequence>
<reference evidence="1 2" key="1">
    <citation type="submission" date="2015-04" db="EMBL/GenBank/DDBJ databases">
        <authorList>
            <person name="Syromyatnikov M.Y."/>
            <person name="Popov V.N."/>
        </authorList>
    </citation>
    <scope>NUCLEOTIDE SEQUENCE [LARGE SCALE GENOMIC DNA]</scope>
</reference>
<accession>A0A1J1IY82</accession>
<gene>
    <name evidence="1" type="ORF">CLUMA_CG018509</name>
</gene>
<dbReference type="AlphaFoldDB" id="A0A1J1IY82"/>
<dbReference type="EMBL" id="CVRI01000064">
    <property type="protein sequence ID" value="CRL05243.1"/>
    <property type="molecule type" value="Genomic_DNA"/>
</dbReference>
<proteinExistence type="predicted"/>
<dbReference type="Proteomes" id="UP000183832">
    <property type="component" value="Unassembled WGS sequence"/>
</dbReference>